<organism evidence="2 3">
    <name type="scientific">Chironomus riparius</name>
    <dbReference type="NCBI Taxonomy" id="315576"/>
    <lineage>
        <taxon>Eukaryota</taxon>
        <taxon>Metazoa</taxon>
        <taxon>Ecdysozoa</taxon>
        <taxon>Arthropoda</taxon>
        <taxon>Hexapoda</taxon>
        <taxon>Insecta</taxon>
        <taxon>Pterygota</taxon>
        <taxon>Neoptera</taxon>
        <taxon>Endopterygota</taxon>
        <taxon>Diptera</taxon>
        <taxon>Nematocera</taxon>
        <taxon>Chironomoidea</taxon>
        <taxon>Chironomidae</taxon>
        <taxon>Chironominae</taxon>
        <taxon>Chironomus</taxon>
    </lineage>
</organism>
<evidence type="ECO:0000313" key="3">
    <source>
        <dbReference type="Proteomes" id="UP001153620"/>
    </source>
</evidence>
<feature type="compositionally biased region" description="Basic and acidic residues" evidence="1">
    <location>
        <begin position="111"/>
        <end position="128"/>
    </location>
</feature>
<sequence length="364" mass="40691">MSQIPHSQLALKKRVTPVVLDNEPTNKAGRKSRNGHKTENVDKSNGQDKCDKDILILDDEYVSIPIGREEVDEEQVLSQIEEISPSVKNKRGRRARGSTNSRESSEFAAPKIEEIPKTNEPTPKKEEAQPELNAQIEEQVVPEEMPESSPKETKIVKLNFDSLPLSSKRRSDRLQNASTIVNLSTVSTMDQSTKVSNDTEMTIETPTTERKVSGRRSTRLIDDIKFTYRSPDPDESVANATVGSEFGENLLETPQTDRKRRIDSMEHLDSPKRSRLDISALFNNFYSPVTMLRSRFSRANLASTPKVGDILNETASSIDLSDSELKDVDLNEKSEEKKEEKVGGSGTLKFIVKPAAKKSVCSIM</sequence>
<feature type="region of interest" description="Disordered" evidence="1">
    <location>
        <begin position="1"/>
        <end position="50"/>
    </location>
</feature>
<feature type="compositionally biased region" description="Basic and acidic residues" evidence="1">
    <location>
        <begin position="36"/>
        <end position="50"/>
    </location>
</feature>
<feature type="compositionally biased region" description="Basic and acidic residues" evidence="1">
    <location>
        <begin position="323"/>
        <end position="342"/>
    </location>
</feature>
<gene>
    <name evidence="2" type="ORF">CHIRRI_LOCUS12536</name>
</gene>
<evidence type="ECO:0000256" key="1">
    <source>
        <dbReference type="SAM" id="MobiDB-lite"/>
    </source>
</evidence>
<dbReference type="OrthoDB" id="8048461at2759"/>
<evidence type="ECO:0000313" key="2">
    <source>
        <dbReference type="EMBL" id="CAG9809716.1"/>
    </source>
</evidence>
<accession>A0A9N9S3S9</accession>
<feature type="region of interest" description="Disordered" evidence="1">
    <location>
        <begin position="68"/>
        <end position="130"/>
    </location>
</feature>
<protein>
    <submittedName>
        <fullName evidence="2">Uncharacterized protein</fullName>
    </submittedName>
</protein>
<reference evidence="2" key="1">
    <citation type="submission" date="2022-01" db="EMBL/GenBank/DDBJ databases">
        <authorList>
            <person name="King R."/>
        </authorList>
    </citation>
    <scope>NUCLEOTIDE SEQUENCE</scope>
</reference>
<dbReference type="AlphaFoldDB" id="A0A9N9S3S9"/>
<reference evidence="2" key="2">
    <citation type="submission" date="2022-10" db="EMBL/GenBank/DDBJ databases">
        <authorList>
            <consortium name="ENA_rothamsted_submissions"/>
            <consortium name="culmorum"/>
            <person name="King R."/>
        </authorList>
    </citation>
    <scope>NUCLEOTIDE SEQUENCE</scope>
</reference>
<proteinExistence type="predicted"/>
<dbReference type="EMBL" id="OU895879">
    <property type="protein sequence ID" value="CAG9809716.1"/>
    <property type="molecule type" value="Genomic_DNA"/>
</dbReference>
<keyword evidence="3" id="KW-1185">Reference proteome</keyword>
<name>A0A9N9S3S9_9DIPT</name>
<feature type="region of interest" description="Disordered" evidence="1">
    <location>
        <begin position="322"/>
        <end position="344"/>
    </location>
</feature>
<dbReference type="Proteomes" id="UP001153620">
    <property type="component" value="Chromosome 3"/>
</dbReference>